<comment type="caution">
    <text evidence="2">The sequence shown here is derived from an EMBL/GenBank/DDBJ whole genome shotgun (WGS) entry which is preliminary data.</text>
</comment>
<feature type="region of interest" description="Disordered" evidence="1">
    <location>
        <begin position="1"/>
        <end position="35"/>
    </location>
</feature>
<gene>
    <name evidence="2" type="ORF">NDU88_000438</name>
</gene>
<organism evidence="2 3">
    <name type="scientific">Pleurodeles waltl</name>
    <name type="common">Iberian ribbed newt</name>
    <dbReference type="NCBI Taxonomy" id="8319"/>
    <lineage>
        <taxon>Eukaryota</taxon>
        <taxon>Metazoa</taxon>
        <taxon>Chordata</taxon>
        <taxon>Craniata</taxon>
        <taxon>Vertebrata</taxon>
        <taxon>Euteleostomi</taxon>
        <taxon>Amphibia</taxon>
        <taxon>Batrachia</taxon>
        <taxon>Caudata</taxon>
        <taxon>Salamandroidea</taxon>
        <taxon>Salamandridae</taxon>
        <taxon>Pleurodelinae</taxon>
        <taxon>Pleurodeles</taxon>
    </lineage>
</organism>
<feature type="compositionally biased region" description="Basic and acidic residues" evidence="1">
    <location>
        <begin position="19"/>
        <end position="35"/>
    </location>
</feature>
<dbReference type="EMBL" id="JANPWB010000002">
    <property type="protein sequence ID" value="KAJ1205003.1"/>
    <property type="molecule type" value="Genomic_DNA"/>
</dbReference>
<dbReference type="Proteomes" id="UP001066276">
    <property type="component" value="Chromosome 1_2"/>
</dbReference>
<evidence type="ECO:0000313" key="3">
    <source>
        <dbReference type="Proteomes" id="UP001066276"/>
    </source>
</evidence>
<reference evidence="2" key="1">
    <citation type="journal article" date="2022" name="bioRxiv">
        <title>Sequencing and chromosome-scale assembly of the giantPleurodeles waltlgenome.</title>
        <authorList>
            <person name="Brown T."/>
            <person name="Elewa A."/>
            <person name="Iarovenko S."/>
            <person name="Subramanian E."/>
            <person name="Araus A.J."/>
            <person name="Petzold A."/>
            <person name="Susuki M."/>
            <person name="Suzuki K.-i.T."/>
            <person name="Hayashi T."/>
            <person name="Toyoda A."/>
            <person name="Oliveira C."/>
            <person name="Osipova E."/>
            <person name="Leigh N.D."/>
            <person name="Simon A."/>
            <person name="Yun M.H."/>
        </authorList>
    </citation>
    <scope>NUCLEOTIDE SEQUENCE</scope>
    <source>
        <strain evidence="2">20211129_DDA</strain>
        <tissue evidence="2">Liver</tissue>
    </source>
</reference>
<dbReference type="AlphaFoldDB" id="A0AAV7VUQ0"/>
<feature type="region of interest" description="Disordered" evidence="1">
    <location>
        <begin position="65"/>
        <end position="107"/>
    </location>
</feature>
<accession>A0AAV7VUQ0</accession>
<name>A0AAV7VUQ0_PLEWA</name>
<proteinExistence type="predicted"/>
<evidence type="ECO:0000256" key="1">
    <source>
        <dbReference type="SAM" id="MobiDB-lite"/>
    </source>
</evidence>
<evidence type="ECO:0000313" key="2">
    <source>
        <dbReference type="EMBL" id="KAJ1205003.1"/>
    </source>
</evidence>
<feature type="compositionally biased region" description="Basic and acidic residues" evidence="1">
    <location>
        <begin position="90"/>
        <end position="107"/>
    </location>
</feature>
<sequence length="107" mass="11811">MGGDFSQERLGRCSIISGEGRDRPVKTAPSQRKEVRAWEHTNEDFIRVTGSETLGSIRAVNSLEKCGDSRSQQRTSEVKKKFTVPPEKTSAVDKSRKADTKGDTRGA</sequence>
<keyword evidence="3" id="KW-1185">Reference proteome</keyword>
<protein>
    <submittedName>
        <fullName evidence="2">Uncharacterized protein</fullName>
    </submittedName>
</protein>
<feature type="compositionally biased region" description="Basic and acidic residues" evidence="1">
    <location>
        <begin position="1"/>
        <end position="11"/>
    </location>
</feature>